<evidence type="ECO:0000256" key="3">
    <source>
        <dbReference type="ARBA" id="ARBA00023235"/>
    </source>
</evidence>
<evidence type="ECO:0000256" key="4">
    <source>
        <dbReference type="PROSITE-ProRule" id="PRU00182"/>
    </source>
</evidence>
<dbReference type="Proteomes" id="UP001597362">
    <property type="component" value="Unassembled WGS sequence"/>
</dbReference>
<dbReference type="PROSITE" id="PS01129">
    <property type="entry name" value="PSI_RLU"/>
    <property type="match status" value="1"/>
</dbReference>
<dbReference type="Gene3D" id="3.30.2350.10">
    <property type="entry name" value="Pseudouridine synthase"/>
    <property type="match status" value="1"/>
</dbReference>
<comment type="function">
    <text evidence="5">Responsible for synthesis of pseudouridine from uracil.</text>
</comment>
<dbReference type="NCBIfam" id="TIGR00005">
    <property type="entry name" value="rluA_subfam"/>
    <property type="match status" value="1"/>
</dbReference>
<evidence type="ECO:0000256" key="2">
    <source>
        <dbReference type="ARBA" id="ARBA00010876"/>
    </source>
</evidence>
<evidence type="ECO:0000313" key="7">
    <source>
        <dbReference type="EMBL" id="MFD2116203.1"/>
    </source>
</evidence>
<organism evidence="7 8">
    <name type="scientific">Paenibacillus yanchengensis</name>
    <dbReference type="NCBI Taxonomy" id="2035833"/>
    <lineage>
        <taxon>Bacteria</taxon>
        <taxon>Bacillati</taxon>
        <taxon>Bacillota</taxon>
        <taxon>Bacilli</taxon>
        <taxon>Bacillales</taxon>
        <taxon>Paenibacillaceae</taxon>
        <taxon>Paenibacillus</taxon>
    </lineage>
</organism>
<reference evidence="8" key="1">
    <citation type="journal article" date="2019" name="Int. J. Syst. Evol. Microbiol.">
        <title>The Global Catalogue of Microorganisms (GCM) 10K type strain sequencing project: providing services to taxonomists for standard genome sequencing and annotation.</title>
        <authorList>
            <consortium name="The Broad Institute Genomics Platform"/>
            <consortium name="The Broad Institute Genome Sequencing Center for Infectious Disease"/>
            <person name="Wu L."/>
            <person name="Ma J."/>
        </authorList>
    </citation>
    <scope>NUCLEOTIDE SEQUENCE [LARGE SCALE GENOMIC DNA]</scope>
    <source>
        <strain evidence="8">GH52</strain>
    </source>
</reference>
<dbReference type="SMART" id="SM00363">
    <property type="entry name" value="S4"/>
    <property type="match status" value="1"/>
</dbReference>
<evidence type="ECO:0000256" key="5">
    <source>
        <dbReference type="RuleBase" id="RU362028"/>
    </source>
</evidence>
<dbReference type="SUPFAM" id="SSF55174">
    <property type="entry name" value="Alpha-L RNA-binding motif"/>
    <property type="match status" value="1"/>
</dbReference>
<evidence type="ECO:0000256" key="1">
    <source>
        <dbReference type="ARBA" id="ARBA00000073"/>
    </source>
</evidence>
<evidence type="ECO:0000259" key="6">
    <source>
        <dbReference type="SMART" id="SM00363"/>
    </source>
</evidence>
<dbReference type="Pfam" id="PF01479">
    <property type="entry name" value="S4"/>
    <property type="match status" value="1"/>
</dbReference>
<dbReference type="InterPro" id="IPR036986">
    <property type="entry name" value="S4_RNA-bd_sf"/>
</dbReference>
<dbReference type="EC" id="5.4.99.-" evidence="5"/>
<dbReference type="InterPro" id="IPR006224">
    <property type="entry name" value="PsdUridine_synth_RluA-like_CS"/>
</dbReference>
<dbReference type="PANTHER" id="PTHR21600">
    <property type="entry name" value="MITOCHONDRIAL RNA PSEUDOURIDINE SYNTHASE"/>
    <property type="match status" value="1"/>
</dbReference>
<dbReference type="RefSeq" id="WP_377772155.1">
    <property type="nucleotide sequence ID" value="NZ_JBHUHO010000030.1"/>
</dbReference>
<keyword evidence="4" id="KW-0694">RNA-binding</keyword>
<evidence type="ECO:0000313" key="8">
    <source>
        <dbReference type="Proteomes" id="UP001597362"/>
    </source>
</evidence>
<dbReference type="Pfam" id="PF00849">
    <property type="entry name" value="PseudoU_synth_2"/>
    <property type="match status" value="1"/>
</dbReference>
<sequence>MNSDIEKDEQYGWVVSQEEAGERLDKWLLQQLDDPAYSRTQVQEWIKSGAVTVNQITVKSNYKTNASDQIELELPEPESLEIEAEDIPLDVLYEDADVIVINKIRGMVVHPAVGHRSGTVVNALLHHCKDLSGINGVMRPGIVHRIDKDTSGLMMAAKNDLAHLSLTNQLKEHTVIRKYIAIVHGNISHHTGTIDAPIGRDQADRKKFVVTDKNSKHAITHFAVIERLGDYSVVELQLETGRTHQIRVHMKYIGHPLVGDPQYGLAKAKGLQFKGQALHAVAIGFVHPRSEEKLLFDSELPADMKYLLQQLRSR</sequence>
<gene>
    <name evidence="7" type="ORF">ACFSJH_10765</name>
</gene>
<dbReference type="CDD" id="cd02869">
    <property type="entry name" value="PseudoU_synth_RluA_like"/>
    <property type="match status" value="1"/>
</dbReference>
<dbReference type="InterPro" id="IPR002942">
    <property type="entry name" value="S4_RNA-bd"/>
</dbReference>
<keyword evidence="3 5" id="KW-0413">Isomerase</keyword>
<dbReference type="PROSITE" id="PS50889">
    <property type="entry name" value="S4"/>
    <property type="match status" value="1"/>
</dbReference>
<comment type="similarity">
    <text evidence="2 5">Belongs to the pseudouridine synthase RluA family.</text>
</comment>
<proteinExistence type="inferred from homology"/>
<dbReference type="InterPro" id="IPR006145">
    <property type="entry name" value="PsdUridine_synth_RsuA/RluA"/>
</dbReference>
<dbReference type="InterPro" id="IPR050188">
    <property type="entry name" value="RluA_PseudoU_synthase"/>
</dbReference>
<keyword evidence="8" id="KW-1185">Reference proteome</keyword>
<protein>
    <recommendedName>
        <fullName evidence="5">Pseudouridine synthase</fullName>
        <ecNumber evidence="5">5.4.99.-</ecNumber>
    </recommendedName>
</protein>
<comment type="catalytic activity">
    <reaction evidence="1 5">
        <text>a uridine in RNA = a pseudouridine in RNA</text>
        <dbReference type="Rhea" id="RHEA:48348"/>
        <dbReference type="Rhea" id="RHEA-COMP:12068"/>
        <dbReference type="Rhea" id="RHEA-COMP:12069"/>
        <dbReference type="ChEBI" id="CHEBI:65314"/>
        <dbReference type="ChEBI" id="CHEBI:65315"/>
    </reaction>
</comment>
<dbReference type="SUPFAM" id="SSF55120">
    <property type="entry name" value="Pseudouridine synthase"/>
    <property type="match status" value="1"/>
</dbReference>
<dbReference type="InterPro" id="IPR020103">
    <property type="entry name" value="PsdUridine_synth_cat_dom_sf"/>
</dbReference>
<dbReference type="CDD" id="cd00165">
    <property type="entry name" value="S4"/>
    <property type="match status" value="1"/>
</dbReference>
<accession>A0ABW4YL50</accession>
<dbReference type="InterPro" id="IPR006225">
    <property type="entry name" value="PsdUridine_synth_RluC/D"/>
</dbReference>
<dbReference type="Gene3D" id="3.10.290.10">
    <property type="entry name" value="RNA-binding S4 domain"/>
    <property type="match status" value="1"/>
</dbReference>
<comment type="caution">
    <text evidence="7">The sequence shown here is derived from an EMBL/GenBank/DDBJ whole genome shotgun (WGS) entry which is preliminary data.</text>
</comment>
<dbReference type="EMBL" id="JBHUHO010000030">
    <property type="protein sequence ID" value="MFD2116203.1"/>
    <property type="molecule type" value="Genomic_DNA"/>
</dbReference>
<feature type="domain" description="RNA-binding S4" evidence="6">
    <location>
        <begin position="22"/>
        <end position="88"/>
    </location>
</feature>
<dbReference type="GO" id="GO:0016853">
    <property type="term" value="F:isomerase activity"/>
    <property type="evidence" value="ECO:0007669"/>
    <property type="project" value="UniProtKB-KW"/>
</dbReference>
<name>A0ABW4YL50_9BACL</name>
<dbReference type="PANTHER" id="PTHR21600:SF44">
    <property type="entry name" value="RIBOSOMAL LARGE SUBUNIT PSEUDOURIDINE SYNTHASE D"/>
    <property type="match status" value="1"/>
</dbReference>